<dbReference type="SUPFAM" id="SSF47616">
    <property type="entry name" value="GST C-terminal domain-like"/>
    <property type="match status" value="1"/>
</dbReference>
<dbReference type="PROSITE" id="PS50405">
    <property type="entry name" value="GST_CTER"/>
    <property type="match status" value="1"/>
</dbReference>
<protein>
    <recommendedName>
        <fullName evidence="4">glutathione transferase</fullName>
        <ecNumber evidence="4">2.5.1.18</ecNumber>
    </recommendedName>
</protein>
<evidence type="ECO:0000256" key="1">
    <source>
        <dbReference type="ARBA" id="ARBA00003701"/>
    </source>
</evidence>
<comment type="function">
    <text evidence="1">Conjugation of reduced glutathione to a wide number of exogenous and endogenous hydrophobic electrophiles.</text>
</comment>
<proteinExistence type="inferred from homology"/>
<dbReference type="PANTHER" id="PTHR11571">
    <property type="entry name" value="GLUTATHIONE S-TRANSFERASE"/>
    <property type="match status" value="1"/>
</dbReference>
<evidence type="ECO:0000256" key="4">
    <source>
        <dbReference type="ARBA" id="ARBA00012452"/>
    </source>
</evidence>
<dbReference type="Gene3D" id="1.20.1050.130">
    <property type="match status" value="1"/>
</dbReference>
<dbReference type="InterPro" id="IPR050213">
    <property type="entry name" value="GST_superfamily"/>
</dbReference>
<evidence type="ECO:0000313" key="8">
    <source>
        <dbReference type="EMBL" id="KAG0723573.1"/>
    </source>
</evidence>
<comment type="similarity">
    <text evidence="2">Belongs to the GST superfamily. Mu family.</text>
</comment>
<dbReference type="EMBL" id="JACEEZ010008067">
    <property type="protein sequence ID" value="KAG0723573.1"/>
    <property type="molecule type" value="Genomic_DNA"/>
</dbReference>
<comment type="subunit">
    <text evidence="3">Homodimer.</text>
</comment>
<dbReference type="OrthoDB" id="4951845at2759"/>
<dbReference type="InterPro" id="IPR036282">
    <property type="entry name" value="Glutathione-S-Trfase_C_sf"/>
</dbReference>
<dbReference type="Proteomes" id="UP000770661">
    <property type="component" value="Unassembled WGS sequence"/>
</dbReference>
<dbReference type="InterPro" id="IPR004046">
    <property type="entry name" value="GST_C"/>
</dbReference>
<evidence type="ECO:0000256" key="6">
    <source>
        <dbReference type="ARBA" id="ARBA00047960"/>
    </source>
</evidence>
<sequence>MMRWVCGRMLCSGPSREERRGGETKKDEYLSDRLPMSLKVLSEYLGSKTWLIGEQITIPDFIIYEVLDIHLLLYKSCLDEFKNLRCYHKRFEALPAIKSYMASPRFIKSPINGSTAKIENK</sequence>
<dbReference type="GO" id="GO:0042178">
    <property type="term" value="P:xenobiotic catabolic process"/>
    <property type="evidence" value="ECO:0007669"/>
    <property type="project" value="UniProtKB-ARBA"/>
</dbReference>
<evidence type="ECO:0000313" key="9">
    <source>
        <dbReference type="Proteomes" id="UP000770661"/>
    </source>
</evidence>
<dbReference type="PANTHER" id="PTHR11571:SF222">
    <property type="entry name" value="GLUTATHIONE TRANSFERASE"/>
    <property type="match status" value="1"/>
</dbReference>
<name>A0A8J5CJU0_CHIOP</name>
<feature type="domain" description="GST C-terminal" evidence="7">
    <location>
        <begin position="1"/>
        <end position="111"/>
    </location>
</feature>
<dbReference type="InterPro" id="IPR010987">
    <property type="entry name" value="Glutathione-S-Trfase_C-like"/>
</dbReference>
<evidence type="ECO:0000259" key="7">
    <source>
        <dbReference type="PROSITE" id="PS50405"/>
    </source>
</evidence>
<keyword evidence="5" id="KW-0808">Transferase</keyword>
<dbReference type="FunFam" id="1.20.1050.10:FF:000101">
    <property type="entry name" value="Glutathione S-transferase Mu 4"/>
    <property type="match status" value="1"/>
</dbReference>
<evidence type="ECO:0000256" key="5">
    <source>
        <dbReference type="ARBA" id="ARBA00022679"/>
    </source>
</evidence>
<dbReference type="GO" id="GO:0006749">
    <property type="term" value="P:glutathione metabolic process"/>
    <property type="evidence" value="ECO:0007669"/>
    <property type="project" value="TreeGrafter"/>
</dbReference>
<evidence type="ECO:0000256" key="2">
    <source>
        <dbReference type="ARBA" id="ARBA00005861"/>
    </source>
</evidence>
<dbReference type="GO" id="GO:0004364">
    <property type="term" value="F:glutathione transferase activity"/>
    <property type="evidence" value="ECO:0007669"/>
    <property type="project" value="UniProtKB-EC"/>
</dbReference>
<comment type="caution">
    <text evidence="8">The sequence shown here is derived from an EMBL/GenBank/DDBJ whole genome shotgun (WGS) entry which is preliminary data.</text>
</comment>
<gene>
    <name evidence="8" type="primary">Gstm5_1</name>
    <name evidence="8" type="ORF">GWK47_042448</name>
</gene>
<comment type="catalytic activity">
    <reaction evidence="6">
        <text>RX + glutathione = an S-substituted glutathione + a halide anion + H(+)</text>
        <dbReference type="Rhea" id="RHEA:16437"/>
        <dbReference type="ChEBI" id="CHEBI:15378"/>
        <dbReference type="ChEBI" id="CHEBI:16042"/>
        <dbReference type="ChEBI" id="CHEBI:17792"/>
        <dbReference type="ChEBI" id="CHEBI:57925"/>
        <dbReference type="ChEBI" id="CHEBI:90779"/>
        <dbReference type="EC" id="2.5.1.18"/>
    </reaction>
</comment>
<dbReference type="AlphaFoldDB" id="A0A8J5CJU0"/>
<reference evidence="8" key="1">
    <citation type="submission" date="2020-07" db="EMBL/GenBank/DDBJ databases">
        <title>The High-quality genome of the commercially important snow crab, Chionoecetes opilio.</title>
        <authorList>
            <person name="Jeong J.-H."/>
            <person name="Ryu S."/>
        </authorList>
    </citation>
    <scope>NUCLEOTIDE SEQUENCE</scope>
    <source>
        <strain evidence="8">MADBK_172401_WGS</strain>
        <tissue evidence="8">Digestive gland</tissue>
    </source>
</reference>
<dbReference type="EC" id="2.5.1.18" evidence="4"/>
<dbReference type="Pfam" id="PF14497">
    <property type="entry name" value="GST_C_3"/>
    <property type="match status" value="1"/>
</dbReference>
<accession>A0A8J5CJU0</accession>
<keyword evidence="9" id="KW-1185">Reference proteome</keyword>
<evidence type="ECO:0000256" key="3">
    <source>
        <dbReference type="ARBA" id="ARBA00011738"/>
    </source>
</evidence>
<organism evidence="8 9">
    <name type="scientific">Chionoecetes opilio</name>
    <name type="common">Atlantic snow crab</name>
    <name type="synonym">Cancer opilio</name>
    <dbReference type="NCBI Taxonomy" id="41210"/>
    <lineage>
        <taxon>Eukaryota</taxon>
        <taxon>Metazoa</taxon>
        <taxon>Ecdysozoa</taxon>
        <taxon>Arthropoda</taxon>
        <taxon>Crustacea</taxon>
        <taxon>Multicrustacea</taxon>
        <taxon>Malacostraca</taxon>
        <taxon>Eumalacostraca</taxon>
        <taxon>Eucarida</taxon>
        <taxon>Decapoda</taxon>
        <taxon>Pleocyemata</taxon>
        <taxon>Brachyura</taxon>
        <taxon>Eubrachyura</taxon>
        <taxon>Majoidea</taxon>
        <taxon>Majidae</taxon>
        <taxon>Chionoecetes</taxon>
    </lineage>
</organism>